<feature type="region of interest" description="Disordered" evidence="3">
    <location>
        <begin position="10"/>
        <end position="72"/>
    </location>
</feature>
<evidence type="ECO:0000313" key="4">
    <source>
        <dbReference type="EMBL" id="CUU54249.1"/>
    </source>
</evidence>
<dbReference type="RefSeq" id="WP_091272080.1">
    <property type="nucleotide sequence ID" value="NZ_FAOZ01000002.1"/>
</dbReference>
<keyword evidence="5" id="KW-1185">Reference proteome</keyword>
<feature type="compositionally biased region" description="Low complexity" evidence="3">
    <location>
        <begin position="22"/>
        <end position="37"/>
    </location>
</feature>
<dbReference type="GO" id="GO:0046872">
    <property type="term" value="F:metal ion binding"/>
    <property type="evidence" value="ECO:0007669"/>
    <property type="project" value="UniProtKB-KW"/>
</dbReference>
<dbReference type="CDD" id="cd03416">
    <property type="entry name" value="CbiX_SirB_N"/>
    <property type="match status" value="1"/>
</dbReference>
<dbReference type="EMBL" id="FAOZ01000002">
    <property type="protein sequence ID" value="CUU54249.1"/>
    <property type="molecule type" value="Genomic_DNA"/>
</dbReference>
<keyword evidence="1" id="KW-0479">Metal-binding</keyword>
<dbReference type="Gene3D" id="3.40.50.1400">
    <property type="match status" value="1"/>
</dbReference>
<gene>
    <name evidence="4" type="ORF">Ga0074812_102255</name>
</gene>
<feature type="compositionally biased region" description="Low complexity" evidence="3">
    <location>
        <begin position="50"/>
        <end position="72"/>
    </location>
</feature>
<name>A0A0S4QG84_9ACTN</name>
<dbReference type="SUPFAM" id="SSF53800">
    <property type="entry name" value="Chelatase"/>
    <property type="match status" value="1"/>
</dbReference>
<evidence type="ECO:0000256" key="3">
    <source>
        <dbReference type="SAM" id="MobiDB-lite"/>
    </source>
</evidence>
<protein>
    <submittedName>
        <fullName evidence="4">CbiX protein</fullName>
    </submittedName>
</protein>
<dbReference type="AlphaFoldDB" id="A0A0S4QG84"/>
<evidence type="ECO:0000256" key="2">
    <source>
        <dbReference type="ARBA" id="ARBA00023239"/>
    </source>
</evidence>
<dbReference type="PANTHER" id="PTHR33542:SF3">
    <property type="entry name" value="SIROHYDROCHLORIN FERROCHELATASE, CHLOROPLASTIC"/>
    <property type="match status" value="1"/>
</dbReference>
<dbReference type="Pfam" id="PF01903">
    <property type="entry name" value="CbiX"/>
    <property type="match status" value="1"/>
</dbReference>
<evidence type="ECO:0000313" key="5">
    <source>
        <dbReference type="Proteomes" id="UP000198802"/>
    </source>
</evidence>
<proteinExistence type="predicted"/>
<dbReference type="Proteomes" id="UP000198802">
    <property type="component" value="Unassembled WGS sequence"/>
</dbReference>
<dbReference type="InterPro" id="IPR050963">
    <property type="entry name" value="Sirohydro_Cobaltochel/CbiX"/>
</dbReference>
<reference evidence="5" key="1">
    <citation type="submission" date="2015-11" db="EMBL/GenBank/DDBJ databases">
        <authorList>
            <person name="Varghese N."/>
        </authorList>
    </citation>
    <scope>NUCLEOTIDE SEQUENCE [LARGE SCALE GENOMIC DNA]</scope>
    <source>
        <strain evidence="5">DSM 45899</strain>
    </source>
</reference>
<organism evidence="4 5">
    <name type="scientific">Parafrankia irregularis</name>
    <dbReference type="NCBI Taxonomy" id="795642"/>
    <lineage>
        <taxon>Bacteria</taxon>
        <taxon>Bacillati</taxon>
        <taxon>Actinomycetota</taxon>
        <taxon>Actinomycetes</taxon>
        <taxon>Frankiales</taxon>
        <taxon>Frankiaceae</taxon>
        <taxon>Parafrankia</taxon>
    </lineage>
</organism>
<dbReference type="InterPro" id="IPR002762">
    <property type="entry name" value="CbiX-like"/>
</dbReference>
<dbReference type="GO" id="GO:0016829">
    <property type="term" value="F:lyase activity"/>
    <property type="evidence" value="ECO:0007669"/>
    <property type="project" value="UniProtKB-KW"/>
</dbReference>
<evidence type="ECO:0000256" key="1">
    <source>
        <dbReference type="ARBA" id="ARBA00022723"/>
    </source>
</evidence>
<dbReference type="PANTHER" id="PTHR33542">
    <property type="entry name" value="SIROHYDROCHLORIN FERROCHELATASE, CHLOROPLASTIC"/>
    <property type="match status" value="1"/>
</dbReference>
<sequence length="173" mass="17273">MVIELARALSRGGDPAYEEASDAGAADGDTAGPGTASPDAGTFDPGTFDAGTAGTTSAGTGATGAASQAGAGTTSTAPAWQAVEPAFLDVVHPDIAQGYAALVRAGCSEIIAHPFFLFEGNHTTRDIPAALAAAQAEHPTTRWTITRPLGLHPGVVQAVRARIDDAVGRPGPD</sequence>
<keyword evidence="2" id="KW-0456">Lyase</keyword>
<accession>A0A0S4QG84</accession>